<dbReference type="EMBL" id="CCXS01000001">
    <property type="protein sequence ID" value="CEG22808.1"/>
    <property type="molecule type" value="Genomic_DNA"/>
</dbReference>
<reference evidence="1 2" key="1">
    <citation type="submission" date="2014-09" db="EMBL/GenBank/DDBJ databases">
        <authorList>
            <person name="Urmite Genomes Urmite Genomes"/>
        </authorList>
    </citation>
    <scope>NUCLEOTIDE SEQUENCE [LARGE SCALE GENOMIC DNA]</scope>
    <source>
        <strain evidence="1 2">ES2</strain>
    </source>
</reference>
<evidence type="ECO:0000313" key="1">
    <source>
        <dbReference type="EMBL" id="CEG22808.1"/>
    </source>
</evidence>
<dbReference type="OrthoDB" id="2665787at2"/>
<dbReference type="SUPFAM" id="SSF116922">
    <property type="entry name" value="YugE-like"/>
    <property type="match status" value="1"/>
</dbReference>
<dbReference type="InterPro" id="IPR023162">
    <property type="entry name" value="Apc36109-like_dom_sf"/>
</dbReference>
<evidence type="ECO:0008006" key="3">
    <source>
        <dbReference type="Google" id="ProtNLM"/>
    </source>
</evidence>
<protein>
    <recommendedName>
        <fullName evidence="3">DUF1871 domain-containing protein</fullName>
    </recommendedName>
</protein>
<gene>
    <name evidence="1" type="ORF">BN1080_01743</name>
</gene>
<accession>A0A098EKG0</accession>
<sequence>MSKKNHKQNLKHRRSYEHAFTVIKNIVDEWDPVGLWAMGSPTDEYESEIREITRLSFRINSVEELANAIQYLFVARFEEQLPMETCTKIASKIMGGTSTY</sequence>
<dbReference type="Proteomes" id="UP000043699">
    <property type="component" value="Unassembled WGS sequence"/>
</dbReference>
<organism evidence="1 2">
    <name type="scientific">Planococcus massiliensis</name>
    <dbReference type="NCBI Taxonomy" id="1499687"/>
    <lineage>
        <taxon>Bacteria</taxon>
        <taxon>Bacillati</taxon>
        <taxon>Bacillota</taxon>
        <taxon>Bacilli</taxon>
        <taxon>Bacillales</taxon>
        <taxon>Caryophanaceae</taxon>
        <taxon>Planococcus</taxon>
    </lineage>
</organism>
<proteinExistence type="predicted"/>
<name>A0A098EKG0_9BACL</name>
<dbReference type="Gene3D" id="1.10.340.20">
    <property type="entry name" value="Apc36109-like domain"/>
    <property type="match status" value="1"/>
</dbReference>
<dbReference type="RefSeq" id="WP_052651631.1">
    <property type="nucleotide sequence ID" value="NZ_CCXS01000001.1"/>
</dbReference>
<dbReference type="InterPro" id="IPR015053">
    <property type="entry name" value="DUF1871"/>
</dbReference>
<dbReference type="Pfam" id="PF08958">
    <property type="entry name" value="DUF1871"/>
    <property type="match status" value="1"/>
</dbReference>
<keyword evidence="2" id="KW-1185">Reference proteome</keyword>
<dbReference type="AlphaFoldDB" id="A0A098EKG0"/>
<dbReference type="STRING" id="1499687.BN1080_01743"/>
<evidence type="ECO:0000313" key="2">
    <source>
        <dbReference type="Proteomes" id="UP000043699"/>
    </source>
</evidence>